<feature type="transmembrane region" description="Helical" evidence="1">
    <location>
        <begin position="44"/>
        <end position="68"/>
    </location>
</feature>
<feature type="transmembrane region" description="Helical" evidence="1">
    <location>
        <begin position="172"/>
        <end position="192"/>
    </location>
</feature>
<feature type="transmembrane region" description="Helical" evidence="1">
    <location>
        <begin position="89"/>
        <end position="112"/>
    </location>
</feature>
<name>A0A1Q8ZXP9_9HYPH</name>
<dbReference type="EMBL" id="MKIM01000019">
    <property type="protein sequence ID" value="OLP46763.1"/>
    <property type="molecule type" value="Genomic_DNA"/>
</dbReference>
<dbReference type="RefSeq" id="WP_075637718.1">
    <property type="nucleotide sequence ID" value="NZ_MKIM01000019.1"/>
</dbReference>
<feature type="transmembrane region" description="Helical" evidence="1">
    <location>
        <begin position="118"/>
        <end position="151"/>
    </location>
</feature>
<dbReference type="InterPro" id="IPR006938">
    <property type="entry name" value="DUF624"/>
</dbReference>
<keyword evidence="1" id="KW-0472">Membrane</keyword>
<dbReference type="AlphaFoldDB" id="A0A1Q8ZXP9"/>
<sequence>MNWLRARFQREGPGIPKDAPKKRGLALFAQIVVREAWDLFKLNLMIVVFCLPIITIPAAHAAATRICISMVRDENTYLWRDFWQAFCRHFKAATAWGLVSATVLGLSGYAAFIYGQLAIVNFAFAAAATLCVMIWVFVLALTAHVFVLLVEKPDLAPYDLARRAALAMLGRPWPILAAFAFIASLWLLHIVFYPVSVFMPAAFNFSLATLSVTFSALKASDKDHSQETGRRPICETF</sequence>
<evidence type="ECO:0000313" key="2">
    <source>
        <dbReference type="EMBL" id="OLP46763.1"/>
    </source>
</evidence>
<keyword evidence="1" id="KW-0812">Transmembrane</keyword>
<dbReference type="Pfam" id="PF04854">
    <property type="entry name" value="DUF624"/>
    <property type="match status" value="1"/>
</dbReference>
<keyword evidence="1" id="KW-1133">Transmembrane helix</keyword>
<evidence type="ECO:0000256" key="1">
    <source>
        <dbReference type="SAM" id="Phobius"/>
    </source>
</evidence>
<keyword evidence="3" id="KW-1185">Reference proteome</keyword>
<protein>
    <recommendedName>
        <fullName evidence="4">DUF624 domain-containing protein</fullName>
    </recommendedName>
</protein>
<dbReference type="STRING" id="1867956.BJF95_15730"/>
<proteinExistence type="predicted"/>
<comment type="caution">
    <text evidence="2">The sequence shown here is derived from an EMBL/GenBank/DDBJ whole genome shotgun (WGS) entry which is preliminary data.</text>
</comment>
<dbReference type="Proteomes" id="UP000186894">
    <property type="component" value="Unassembled WGS sequence"/>
</dbReference>
<gene>
    <name evidence="2" type="ORF">BJF95_15730</name>
</gene>
<accession>A0A1Q8ZXP9</accession>
<organism evidence="2 3">
    <name type="scientific">Rhizobium oryziradicis</name>
    <dbReference type="NCBI Taxonomy" id="1867956"/>
    <lineage>
        <taxon>Bacteria</taxon>
        <taxon>Pseudomonadati</taxon>
        <taxon>Pseudomonadota</taxon>
        <taxon>Alphaproteobacteria</taxon>
        <taxon>Hyphomicrobiales</taxon>
        <taxon>Rhizobiaceae</taxon>
        <taxon>Rhizobium/Agrobacterium group</taxon>
        <taxon>Rhizobium</taxon>
    </lineage>
</organism>
<reference evidence="2 3" key="1">
    <citation type="submission" date="2016-09" db="EMBL/GenBank/DDBJ databases">
        <title>Rhizobium oryziradicis sp. nov., isolated from the root of rice.</title>
        <authorList>
            <person name="Zhao J."/>
            <person name="Zhang X."/>
        </authorList>
    </citation>
    <scope>NUCLEOTIDE SEQUENCE [LARGE SCALE GENOMIC DNA]</scope>
    <source>
        <strain evidence="2 3">N19</strain>
    </source>
</reference>
<evidence type="ECO:0000313" key="3">
    <source>
        <dbReference type="Proteomes" id="UP000186894"/>
    </source>
</evidence>
<evidence type="ECO:0008006" key="4">
    <source>
        <dbReference type="Google" id="ProtNLM"/>
    </source>
</evidence>